<organism evidence="1 2">
    <name type="scientific">Pseudarthrobacter chlorophenolicus (strain ATCC 700700 / DSM 12829 / CIP 107037 / JCM 12360 / KCTC 9906 / NCIMB 13794 / A6)</name>
    <name type="common">Arthrobacter chlorophenolicus</name>
    <dbReference type="NCBI Taxonomy" id="452863"/>
    <lineage>
        <taxon>Bacteria</taxon>
        <taxon>Bacillati</taxon>
        <taxon>Actinomycetota</taxon>
        <taxon>Actinomycetes</taxon>
        <taxon>Micrococcales</taxon>
        <taxon>Micrococcaceae</taxon>
        <taxon>Pseudarthrobacter</taxon>
    </lineage>
</organism>
<evidence type="ECO:0000313" key="2">
    <source>
        <dbReference type="Proteomes" id="UP000002505"/>
    </source>
</evidence>
<dbReference type="OrthoDB" id="4966536at2"/>
<evidence type="ECO:0000313" key="1">
    <source>
        <dbReference type="EMBL" id="ACL42044.1"/>
    </source>
</evidence>
<dbReference type="HOGENOM" id="CLU_2535326_0_0_11"/>
<proteinExistence type="predicted"/>
<name>B8HHZ7_PSECP</name>
<dbReference type="AlphaFoldDB" id="B8HHZ7"/>
<reference evidence="1" key="1">
    <citation type="submission" date="2009-01" db="EMBL/GenBank/DDBJ databases">
        <title>Complete sequence of plasmid1 of Arthrobacter chlorophenolicus A6.</title>
        <authorList>
            <consortium name="US DOE Joint Genome Institute"/>
            <person name="Lucas S."/>
            <person name="Copeland A."/>
            <person name="Lapidus A."/>
            <person name="Glavina del Rio T."/>
            <person name="Tice H."/>
            <person name="Bruce D."/>
            <person name="Goodwin L."/>
            <person name="Pitluck S."/>
            <person name="Goltsman E."/>
            <person name="Clum A."/>
            <person name="Larimer F."/>
            <person name="Land M."/>
            <person name="Hauser L."/>
            <person name="Kyrpides N."/>
            <person name="Mikhailova N."/>
            <person name="Jansson J."/>
            <person name="Richardson P."/>
        </authorList>
    </citation>
    <scope>NUCLEOTIDE SEQUENCE [LARGE SCALE GENOMIC DNA]</scope>
    <source>
        <strain evidence="1">A6</strain>
        <plasmid evidence="1">pACHL01</plasmid>
    </source>
</reference>
<keyword evidence="2" id="KW-1185">Reference proteome</keyword>
<geneLocation type="plasmid" evidence="1 2">
    <name>pACHL01</name>
</geneLocation>
<dbReference type="KEGG" id="ach:Achl_4093"/>
<keyword evidence="1" id="KW-0614">Plasmid</keyword>
<accession>B8HHZ7</accession>
<dbReference type="RefSeq" id="WP_012623061.1">
    <property type="nucleotide sequence ID" value="NC_011879.1"/>
</dbReference>
<dbReference type="Proteomes" id="UP000002505">
    <property type="component" value="Plasmid pACHL01"/>
</dbReference>
<protein>
    <submittedName>
        <fullName evidence="1">Uncharacterized protein</fullName>
    </submittedName>
</protein>
<gene>
    <name evidence="1" type="ordered locus">Achl_4093</name>
</gene>
<dbReference type="EMBL" id="CP001342">
    <property type="protein sequence ID" value="ACL42044.1"/>
    <property type="molecule type" value="Genomic_DNA"/>
</dbReference>
<sequence length="83" mass="9240">MTHCPDEVIRYSRDDLLQALAQALGTSPGDDRIVDAYDQIISEWSLSADDPDAEYARFFSEGPVATRIDLIAAQQWAEGRVLI</sequence>